<dbReference type="PANTHER" id="PTHR46468:SF1">
    <property type="entry name" value="SENTRIN-SPECIFIC PROTEASE 8"/>
    <property type="match status" value="1"/>
</dbReference>
<accession>M8BTR7</accession>
<dbReference type="InterPro" id="IPR044613">
    <property type="entry name" value="Nep1/2-like"/>
</dbReference>
<dbReference type="PROSITE" id="PS50600">
    <property type="entry name" value="ULP_PROTEASE"/>
    <property type="match status" value="1"/>
</dbReference>
<dbReference type="GO" id="GO:0006508">
    <property type="term" value="P:proteolysis"/>
    <property type="evidence" value="ECO:0007669"/>
    <property type="project" value="UniProtKB-KW"/>
</dbReference>
<dbReference type="Gene3D" id="3.40.395.10">
    <property type="entry name" value="Adenoviral Proteinase, Chain A"/>
    <property type="match status" value="1"/>
</dbReference>
<dbReference type="EnsemblPlants" id="EMT25339">
    <property type="protein sequence ID" value="EMT25339"/>
    <property type="gene ID" value="F775_33025"/>
</dbReference>
<dbReference type="AlphaFoldDB" id="M8BTR7"/>
<dbReference type="GO" id="GO:0019784">
    <property type="term" value="F:deNEDDylase activity"/>
    <property type="evidence" value="ECO:0007669"/>
    <property type="project" value="InterPro"/>
</dbReference>
<comment type="similarity">
    <text evidence="1">Belongs to the peptidase C48 family.</text>
</comment>
<evidence type="ECO:0000256" key="3">
    <source>
        <dbReference type="ARBA" id="ARBA00022801"/>
    </source>
</evidence>
<evidence type="ECO:0000256" key="2">
    <source>
        <dbReference type="ARBA" id="ARBA00022670"/>
    </source>
</evidence>
<feature type="domain" description="Ubiquitin-like protease family profile" evidence="5">
    <location>
        <begin position="1"/>
        <end position="151"/>
    </location>
</feature>
<name>M8BTR7_AEGTA</name>
<dbReference type="InterPro" id="IPR038765">
    <property type="entry name" value="Papain-like_cys_pep_sf"/>
</dbReference>
<evidence type="ECO:0000313" key="6">
    <source>
        <dbReference type="EnsemblPlants" id="EMT25339"/>
    </source>
</evidence>
<dbReference type="InterPro" id="IPR003653">
    <property type="entry name" value="Peptidase_C48_C"/>
</dbReference>
<keyword evidence="4" id="KW-0788">Thiol protease</keyword>
<evidence type="ECO:0000256" key="4">
    <source>
        <dbReference type="ARBA" id="ARBA00022807"/>
    </source>
</evidence>
<dbReference type="PANTHER" id="PTHR46468">
    <property type="entry name" value="SENTRIN-SPECIFIC PROTEASE 8"/>
    <property type="match status" value="1"/>
</dbReference>
<dbReference type="GO" id="GO:0000338">
    <property type="term" value="P:protein deneddylation"/>
    <property type="evidence" value="ECO:0007669"/>
    <property type="project" value="TreeGrafter"/>
</dbReference>
<sequence>MSPLGSLNGVKMLAMRQYFESLTPTLHNQVNLVSPAISLAFLHDPYVMDAALLASSQINILPVNNSTSDEADMGSHWLVMVLYRPINSAPRLVHHDSSEGRINNAVVERLASSIRCVLPPFQASVIEHASTPLQDNGADCAVFVMAIANYVGS</sequence>
<evidence type="ECO:0000259" key="5">
    <source>
        <dbReference type="PROSITE" id="PS50600"/>
    </source>
</evidence>
<dbReference type="GO" id="GO:0008234">
    <property type="term" value="F:cysteine-type peptidase activity"/>
    <property type="evidence" value="ECO:0007669"/>
    <property type="project" value="UniProtKB-KW"/>
</dbReference>
<keyword evidence="3" id="KW-0378">Hydrolase</keyword>
<reference evidence="6" key="1">
    <citation type="submission" date="2015-06" db="UniProtKB">
        <authorList>
            <consortium name="EnsemblPlants"/>
        </authorList>
    </citation>
    <scope>IDENTIFICATION</scope>
</reference>
<proteinExistence type="inferred from homology"/>
<evidence type="ECO:0000256" key="1">
    <source>
        <dbReference type="ARBA" id="ARBA00005234"/>
    </source>
</evidence>
<keyword evidence="2" id="KW-0645">Protease</keyword>
<organism evidence="6">
    <name type="scientific">Aegilops tauschii</name>
    <name type="common">Tausch's goatgrass</name>
    <name type="synonym">Aegilops squarrosa</name>
    <dbReference type="NCBI Taxonomy" id="37682"/>
    <lineage>
        <taxon>Eukaryota</taxon>
        <taxon>Viridiplantae</taxon>
        <taxon>Streptophyta</taxon>
        <taxon>Embryophyta</taxon>
        <taxon>Tracheophyta</taxon>
        <taxon>Spermatophyta</taxon>
        <taxon>Magnoliopsida</taxon>
        <taxon>Liliopsida</taxon>
        <taxon>Poales</taxon>
        <taxon>Poaceae</taxon>
        <taxon>BOP clade</taxon>
        <taxon>Pooideae</taxon>
        <taxon>Triticodae</taxon>
        <taxon>Triticeae</taxon>
        <taxon>Triticinae</taxon>
        <taxon>Aegilops</taxon>
    </lineage>
</organism>
<protein>
    <recommendedName>
        <fullName evidence="5">Ubiquitin-like protease family profile domain-containing protein</fullName>
    </recommendedName>
</protein>
<dbReference type="SUPFAM" id="SSF54001">
    <property type="entry name" value="Cysteine proteinases"/>
    <property type="match status" value="1"/>
</dbReference>